<name>A0ABW0NPV4_9MICO</name>
<protein>
    <submittedName>
        <fullName evidence="3">DUF6993 domain-containing protein</fullName>
    </submittedName>
</protein>
<feature type="signal peptide" evidence="1">
    <location>
        <begin position="1"/>
        <end position="34"/>
    </location>
</feature>
<organism evidence="3 4">
    <name type="scientific">Lysinimonas soli</name>
    <dbReference type="NCBI Taxonomy" id="1074233"/>
    <lineage>
        <taxon>Bacteria</taxon>
        <taxon>Bacillati</taxon>
        <taxon>Actinomycetota</taxon>
        <taxon>Actinomycetes</taxon>
        <taxon>Micrococcales</taxon>
        <taxon>Microbacteriaceae</taxon>
        <taxon>Lysinimonas</taxon>
    </lineage>
</organism>
<feature type="domain" description="DUF6993" evidence="2">
    <location>
        <begin position="79"/>
        <end position="161"/>
    </location>
</feature>
<evidence type="ECO:0000313" key="4">
    <source>
        <dbReference type="Proteomes" id="UP001596039"/>
    </source>
</evidence>
<keyword evidence="1" id="KW-0732">Signal</keyword>
<evidence type="ECO:0000313" key="3">
    <source>
        <dbReference type="EMBL" id="MFC5501993.1"/>
    </source>
</evidence>
<dbReference type="Pfam" id="PF22504">
    <property type="entry name" value="DUF6993"/>
    <property type="match status" value="1"/>
</dbReference>
<accession>A0ABW0NPV4</accession>
<feature type="chain" id="PRO_5045298968" evidence="1">
    <location>
        <begin position="35"/>
        <end position="167"/>
    </location>
</feature>
<evidence type="ECO:0000256" key="1">
    <source>
        <dbReference type="SAM" id="SignalP"/>
    </source>
</evidence>
<keyword evidence="4" id="KW-1185">Reference proteome</keyword>
<sequence length="167" mass="17245">MSGTGRRQRTLRRIPARRSVIAAAVGLLAVTALAGCVASAPKPTASATSAASGSAAPATPAIDLNGTANQNKAYFDMVNQKLIAAGGDLSGRPFIDNLIKAGYPKVDMEVTPDRTAANLAADNIQFSVRFGTTCLIGQYGNIGYASTVTKVLATGRCLVGTTRTIDW</sequence>
<dbReference type="InterPro" id="IPR006311">
    <property type="entry name" value="TAT_signal"/>
</dbReference>
<gene>
    <name evidence="3" type="ORF">ACFPJ4_07035</name>
</gene>
<comment type="caution">
    <text evidence="3">The sequence shown here is derived from an EMBL/GenBank/DDBJ whole genome shotgun (WGS) entry which is preliminary data.</text>
</comment>
<dbReference type="EMBL" id="JBHSMG010000001">
    <property type="protein sequence ID" value="MFC5501993.1"/>
    <property type="molecule type" value="Genomic_DNA"/>
</dbReference>
<reference evidence="4" key="1">
    <citation type="journal article" date="2019" name="Int. J. Syst. Evol. Microbiol.">
        <title>The Global Catalogue of Microorganisms (GCM) 10K type strain sequencing project: providing services to taxonomists for standard genome sequencing and annotation.</title>
        <authorList>
            <consortium name="The Broad Institute Genomics Platform"/>
            <consortium name="The Broad Institute Genome Sequencing Center for Infectious Disease"/>
            <person name="Wu L."/>
            <person name="Ma J."/>
        </authorList>
    </citation>
    <scope>NUCLEOTIDE SEQUENCE [LARGE SCALE GENOMIC DNA]</scope>
    <source>
        <strain evidence="4">CGMCC 4.6997</strain>
    </source>
</reference>
<dbReference type="RefSeq" id="WP_386739653.1">
    <property type="nucleotide sequence ID" value="NZ_JBHSMG010000001.1"/>
</dbReference>
<evidence type="ECO:0000259" key="2">
    <source>
        <dbReference type="Pfam" id="PF22504"/>
    </source>
</evidence>
<proteinExistence type="predicted"/>
<dbReference type="PROSITE" id="PS51318">
    <property type="entry name" value="TAT"/>
    <property type="match status" value="1"/>
</dbReference>
<dbReference type="Proteomes" id="UP001596039">
    <property type="component" value="Unassembled WGS sequence"/>
</dbReference>
<dbReference type="InterPro" id="IPR054262">
    <property type="entry name" value="DUF6993"/>
</dbReference>